<keyword evidence="9" id="KW-1185">Reference proteome</keyword>
<proteinExistence type="predicted"/>
<evidence type="ECO:0000256" key="1">
    <source>
        <dbReference type="ARBA" id="ARBA00004651"/>
    </source>
</evidence>
<dbReference type="RefSeq" id="WP_261765543.1">
    <property type="nucleotide sequence ID" value="NZ_BJYK01000004.1"/>
</dbReference>
<dbReference type="PROSITE" id="PS50850">
    <property type="entry name" value="MFS"/>
    <property type="match status" value="1"/>
</dbReference>
<comment type="caution">
    <text evidence="8">The sequence shown here is derived from an EMBL/GenBank/DDBJ whole genome shotgun (WGS) entry which is preliminary data.</text>
</comment>
<name>A0A511YXH8_9CELL</name>
<feature type="transmembrane region" description="Helical" evidence="6">
    <location>
        <begin position="73"/>
        <end position="106"/>
    </location>
</feature>
<evidence type="ECO:0000256" key="2">
    <source>
        <dbReference type="ARBA" id="ARBA00022475"/>
    </source>
</evidence>
<dbReference type="InterPro" id="IPR011701">
    <property type="entry name" value="MFS"/>
</dbReference>
<evidence type="ECO:0000256" key="3">
    <source>
        <dbReference type="ARBA" id="ARBA00022692"/>
    </source>
</evidence>
<evidence type="ECO:0000313" key="9">
    <source>
        <dbReference type="Proteomes" id="UP000321484"/>
    </source>
</evidence>
<feature type="transmembrane region" description="Helical" evidence="6">
    <location>
        <begin position="36"/>
        <end position="61"/>
    </location>
</feature>
<accession>A0A511YXH8</accession>
<dbReference type="PANTHER" id="PTHR42688:SF1">
    <property type="entry name" value="BLR5212 PROTEIN"/>
    <property type="match status" value="1"/>
</dbReference>
<dbReference type="InterPro" id="IPR020846">
    <property type="entry name" value="MFS_dom"/>
</dbReference>
<evidence type="ECO:0000256" key="4">
    <source>
        <dbReference type="ARBA" id="ARBA00022989"/>
    </source>
</evidence>
<keyword evidence="3 6" id="KW-0812">Transmembrane</keyword>
<dbReference type="GO" id="GO:0022857">
    <property type="term" value="F:transmembrane transporter activity"/>
    <property type="evidence" value="ECO:0007669"/>
    <property type="project" value="InterPro"/>
</dbReference>
<evidence type="ECO:0000259" key="7">
    <source>
        <dbReference type="PROSITE" id="PS50850"/>
    </source>
</evidence>
<dbReference type="Gene3D" id="1.20.1250.20">
    <property type="entry name" value="MFS general substrate transporter like domains"/>
    <property type="match status" value="2"/>
</dbReference>
<dbReference type="Pfam" id="PF07690">
    <property type="entry name" value="MFS_1"/>
    <property type="match status" value="2"/>
</dbReference>
<reference evidence="8 9" key="1">
    <citation type="submission" date="2019-07" db="EMBL/GenBank/DDBJ databases">
        <title>Whole genome shotgun sequence of Actinotalea fermentans NBRC 105374.</title>
        <authorList>
            <person name="Hosoyama A."/>
            <person name="Uohara A."/>
            <person name="Ohji S."/>
            <person name="Ichikawa N."/>
        </authorList>
    </citation>
    <scope>NUCLEOTIDE SEQUENCE [LARGE SCALE GENOMIC DNA]</scope>
    <source>
        <strain evidence="8 9">NBRC 105374</strain>
    </source>
</reference>
<keyword evidence="5 6" id="KW-0472">Membrane</keyword>
<evidence type="ECO:0000256" key="6">
    <source>
        <dbReference type="SAM" id="Phobius"/>
    </source>
</evidence>
<feature type="transmembrane region" description="Helical" evidence="6">
    <location>
        <begin position="231"/>
        <end position="251"/>
    </location>
</feature>
<organism evidence="8 9">
    <name type="scientific">Actinotalea fermentans</name>
    <dbReference type="NCBI Taxonomy" id="43671"/>
    <lineage>
        <taxon>Bacteria</taxon>
        <taxon>Bacillati</taxon>
        <taxon>Actinomycetota</taxon>
        <taxon>Actinomycetes</taxon>
        <taxon>Micrococcales</taxon>
        <taxon>Cellulomonadaceae</taxon>
        <taxon>Actinotalea</taxon>
    </lineage>
</organism>
<dbReference type="Proteomes" id="UP000321484">
    <property type="component" value="Unassembled WGS sequence"/>
</dbReference>
<dbReference type="CDD" id="cd17370">
    <property type="entry name" value="MFS_MJ1317_like"/>
    <property type="match status" value="1"/>
</dbReference>
<dbReference type="InterPro" id="IPR036259">
    <property type="entry name" value="MFS_trans_sf"/>
</dbReference>
<dbReference type="PANTHER" id="PTHR42688">
    <property type="entry name" value="CONSERVED PROTEIN"/>
    <property type="match status" value="1"/>
</dbReference>
<evidence type="ECO:0000313" key="8">
    <source>
        <dbReference type="EMBL" id="GEN79907.1"/>
    </source>
</evidence>
<feature type="transmembrane region" description="Helical" evidence="6">
    <location>
        <begin position="140"/>
        <end position="160"/>
    </location>
</feature>
<dbReference type="GO" id="GO:0005886">
    <property type="term" value="C:plasma membrane"/>
    <property type="evidence" value="ECO:0007669"/>
    <property type="project" value="UniProtKB-SubCell"/>
</dbReference>
<dbReference type="SUPFAM" id="SSF103473">
    <property type="entry name" value="MFS general substrate transporter"/>
    <property type="match status" value="1"/>
</dbReference>
<dbReference type="EMBL" id="BJYK01000004">
    <property type="protein sequence ID" value="GEN79907.1"/>
    <property type="molecule type" value="Genomic_DNA"/>
</dbReference>
<feature type="transmembrane region" description="Helical" evidence="6">
    <location>
        <begin position="167"/>
        <end position="185"/>
    </location>
</feature>
<comment type="subcellular location">
    <subcellularLocation>
        <location evidence="1">Cell membrane</location>
        <topology evidence="1">Multi-pass membrane protein</topology>
    </subcellularLocation>
</comment>
<feature type="domain" description="Major facilitator superfamily (MFS) profile" evidence="7">
    <location>
        <begin position="1"/>
        <end position="403"/>
    </location>
</feature>
<feature type="transmembrane region" description="Helical" evidence="6">
    <location>
        <begin position="263"/>
        <end position="287"/>
    </location>
</feature>
<gene>
    <name evidence="8" type="ORF">AFE02nite_16410</name>
</gene>
<protein>
    <submittedName>
        <fullName evidence="8">Major facilitator superfamily protein</fullName>
    </submittedName>
</protein>
<feature type="transmembrane region" description="Helical" evidence="6">
    <location>
        <begin position="299"/>
        <end position="332"/>
    </location>
</feature>
<keyword evidence="2" id="KW-1003">Cell membrane</keyword>
<feature type="transmembrane region" description="Helical" evidence="6">
    <location>
        <begin position="353"/>
        <end position="376"/>
    </location>
</feature>
<keyword evidence="4 6" id="KW-1133">Transmembrane helix</keyword>
<evidence type="ECO:0000256" key="5">
    <source>
        <dbReference type="ARBA" id="ARBA00023136"/>
    </source>
</evidence>
<sequence>MSRLSAWRFVVAFGVVSLLADVVYEGARSVTGPLLASLGAGAVVVGTVTGAGEAAALVLRLVSGTLTDRTRRFWAWTIAGYAVTVISVPLLGVVGVLWAAAALVIAERVGKAVRSPAKDTLLSHATAVTGRGRGFAVHEALDQIGALLGPLVVGGMLALTGGDYGPALAVLAVPGVGVMALLLWLRARVPDPAAYEEDAAGPAPDAASAPSPAPDAAAPHPSWLAALPRVFWVYAGFSALAILGFATFGLVSFHMVQVDVVPVAWVPVVYAAAMVADALAAVASGWAYDRVGGARVLVVVPVLTVAATALAFGGTLTAVLTGTMLWGVALGIQESTMRAVVADLVPTRRRATAYGLYAAVVGGAAAVGGAALGALYEASVGALVAGVAVAEALALVLLAATYRGRRAAVLAA</sequence>
<dbReference type="InterPro" id="IPR052425">
    <property type="entry name" value="Uncharacterized_MFS-type"/>
</dbReference>
<dbReference type="AlphaFoldDB" id="A0A511YXH8"/>
<feature type="transmembrane region" description="Helical" evidence="6">
    <location>
        <begin position="382"/>
        <end position="402"/>
    </location>
</feature>